<keyword evidence="3" id="KW-1003">Cell membrane</keyword>
<comment type="caution">
    <text evidence="9">The sequence shown here is derived from an EMBL/GenBank/DDBJ whole genome shotgun (WGS) entry which is preliminary data.</text>
</comment>
<feature type="transmembrane region" description="Helical" evidence="7">
    <location>
        <begin position="99"/>
        <end position="122"/>
    </location>
</feature>
<dbReference type="GO" id="GO:0055085">
    <property type="term" value="P:transmembrane transport"/>
    <property type="evidence" value="ECO:0007669"/>
    <property type="project" value="InterPro"/>
</dbReference>
<keyword evidence="10" id="KW-1185">Reference proteome</keyword>
<feature type="transmembrane region" description="Helical" evidence="7">
    <location>
        <begin position="236"/>
        <end position="261"/>
    </location>
</feature>
<keyword evidence="6 7" id="KW-0472">Membrane</keyword>
<reference evidence="9 10" key="1">
    <citation type="submission" date="2019-07" db="EMBL/GenBank/DDBJ databases">
        <title>Genomic Encyclopedia of Archaeal and Bacterial Type Strains, Phase II (KMG-II): from individual species to whole genera.</title>
        <authorList>
            <person name="Goeker M."/>
        </authorList>
    </citation>
    <scope>NUCLEOTIDE SEQUENCE [LARGE SCALE GENOMIC DNA]</scope>
    <source>
        <strain evidence="9 10">DSM 46842</strain>
    </source>
</reference>
<evidence type="ECO:0000256" key="1">
    <source>
        <dbReference type="ARBA" id="ARBA00004651"/>
    </source>
</evidence>
<dbReference type="PANTHER" id="PTHR43163:SF3">
    <property type="entry name" value="PEPTIDE ABC TRANSPORTER PERMEASE PROTEIN"/>
    <property type="match status" value="1"/>
</dbReference>
<dbReference type="InterPro" id="IPR035906">
    <property type="entry name" value="MetI-like_sf"/>
</dbReference>
<dbReference type="SUPFAM" id="SSF161098">
    <property type="entry name" value="MetI-like"/>
    <property type="match status" value="1"/>
</dbReference>
<dbReference type="EMBL" id="VNHW01000002">
    <property type="protein sequence ID" value="TYP89592.1"/>
    <property type="molecule type" value="Genomic_DNA"/>
</dbReference>
<dbReference type="Pfam" id="PF19300">
    <property type="entry name" value="BPD_transp_1_N"/>
    <property type="match status" value="1"/>
</dbReference>
<dbReference type="RefSeq" id="WP_166531695.1">
    <property type="nucleotide sequence ID" value="NZ_VNHW01000002.1"/>
</dbReference>
<dbReference type="Gene3D" id="1.10.3720.10">
    <property type="entry name" value="MetI-like"/>
    <property type="match status" value="1"/>
</dbReference>
<organism evidence="9 10">
    <name type="scientific">Blastococcus xanthinilyticus</name>
    <dbReference type="NCBI Taxonomy" id="1564164"/>
    <lineage>
        <taxon>Bacteria</taxon>
        <taxon>Bacillati</taxon>
        <taxon>Actinomycetota</taxon>
        <taxon>Actinomycetes</taxon>
        <taxon>Geodermatophilales</taxon>
        <taxon>Geodermatophilaceae</taxon>
        <taxon>Blastococcus</taxon>
    </lineage>
</organism>
<evidence type="ECO:0000313" key="10">
    <source>
        <dbReference type="Proteomes" id="UP000322499"/>
    </source>
</evidence>
<comment type="similarity">
    <text evidence="7">Belongs to the binding-protein-dependent transport system permease family.</text>
</comment>
<evidence type="ECO:0000313" key="9">
    <source>
        <dbReference type="EMBL" id="TYP89592.1"/>
    </source>
</evidence>
<keyword evidence="4 7" id="KW-0812">Transmembrane</keyword>
<dbReference type="AlphaFoldDB" id="A0A5S5D457"/>
<dbReference type="PROSITE" id="PS50928">
    <property type="entry name" value="ABC_TM1"/>
    <property type="match status" value="1"/>
</dbReference>
<keyword evidence="2 7" id="KW-0813">Transport</keyword>
<proteinExistence type="inferred from homology"/>
<dbReference type="Pfam" id="PF00528">
    <property type="entry name" value="BPD_transp_1"/>
    <property type="match status" value="1"/>
</dbReference>
<evidence type="ECO:0000259" key="8">
    <source>
        <dbReference type="PROSITE" id="PS50928"/>
    </source>
</evidence>
<name>A0A5S5D457_9ACTN</name>
<evidence type="ECO:0000256" key="7">
    <source>
        <dbReference type="RuleBase" id="RU363032"/>
    </source>
</evidence>
<keyword evidence="5 7" id="KW-1133">Transmembrane helix</keyword>
<feature type="domain" description="ABC transmembrane type-1" evidence="8">
    <location>
        <begin position="95"/>
        <end position="304"/>
    </location>
</feature>
<evidence type="ECO:0000256" key="2">
    <source>
        <dbReference type="ARBA" id="ARBA00022448"/>
    </source>
</evidence>
<dbReference type="InterPro" id="IPR045621">
    <property type="entry name" value="BPD_transp_1_N"/>
</dbReference>
<dbReference type="GO" id="GO:0005886">
    <property type="term" value="C:plasma membrane"/>
    <property type="evidence" value="ECO:0007669"/>
    <property type="project" value="UniProtKB-SubCell"/>
</dbReference>
<evidence type="ECO:0000256" key="6">
    <source>
        <dbReference type="ARBA" id="ARBA00023136"/>
    </source>
</evidence>
<protein>
    <submittedName>
        <fullName evidence="9">Peptide/nickel transport system permease protein</fullName>
    </submittedName>
</protein>
<gene>
    <name evidence="9" type="ORF">BD833_10265</name>
</gene>
<evidence type="ECO:0000256" key="5">
    <source>
        <dbReference type="ARBA" id="ARBA00022989"/>
    </source>
</evidence>
<evidence type="ECO:0000256" key="4">
    <source>
        <dbReference type="ARBA" id="ARBA00022692"/>
    </source>
</evidence>
<feature type="transmembrane region" description="Helical" evidence="7">
    <location>
        <begin position="134"/>
        <end position="161"/>
    </location>
</feature>
<dbReference type="CDD" id="cd06261">
    <property type="entry name" value="TM_PBP2"/>
    <property type="match status" value="1"/>
</dbReference>
<accession>A0A5S5D457</accession>
<feature type="transmembrane region" description="Helical" evidence="7">
    <location>
        <begin position="12"/>
        <end position="30"/>
    </location>
</feature>
<feature type="transmembrane region" description="Helical" evidence="7">
    <location>
        <begin position="281"/>
        <end position="307"/>
    </location>
</feature>
<feature type="transmembrane region" description="Helical" evidence="7">
    <location>
        <begin position="181"/>
        <end position="200"/>
    </location>
</feature>
<dbReference type="InterPro" id="IPR000515">
    <property type="entry name" value="MetI-like"/>
</dbReference>
<evidence type="ECO:0000256" key="3">
    <source>
        <dbReference type="ARBA" id="ARBA00022475"/>
    </source>
</evidence>
<sequence>MAGLVLRRIRDLVIVLFLVGTAMFFIIHLIPGNPAIALLGPYATQEQIADLTASLGLDQPLFTQYVTWLGNLVQGDMGSSLIFAQPVLPVILDHVTPTILLALGSTIISAVIAVPLAIHAAAKPRSLWARMVTPVTAFGLAMPSFWLALVLVLVFGVIFQVLPTSGYVDFGSDPGEAVKYLVLPIVVLVAHQAALFVATLRESMSGELLSLYLRSARAKGVRERGVLYRHALPNALLPAITVIGSSFGNVLGGVVVIETVFSIPGWGQLLYNGITSRDYQLIIGVTLMIAVVYVVVNLIADLLYLVADPRVRVR</sequence>
<comment type="subcellular location">
    <subcellularLocation>
        <location evidence="1 7">Cell membrane</location>
        <topology evidence="1 7">Multi-pass membrane protein</topology>
    </subcellularLocation>
</comment>
<dbReference type="Proteomes" id="UP000322499">
    <property type="component" value="Unassembled WGS sequence"/>
</dbReference>
<dbReference type="PANTHER" id="PTHR43163">
    <property type="entry name" value="DIPEPTIDE TRANSPORT SYSTEM PERMEASE PROTEIN DPPB-RELATED"/>
    <property type="match status" value="1"/>
</dbReference>